<dbReference type="OMA" id="MYLSLKF"/>
<feature type="compositionally biased region" description="Polar residues" evidence="2">
    <location>
        <begin position="16"/>
        <end position="29"/>
    </location>
</feature>
<dbReference type="Proteomes" id="UP000821853">
    <property type="component" value="Unassembled WGS sequence"/>
</dbReference>
<dbReference type="GO" id="GO:0001096">
    <property type="term" value="F:TFIIF-class transcription factor complex binding"/>
    <property type="evidence" value="ECO:0007669"/>
    <property type="project" value="TreeGrafter"/>
</dbReference>
<sequence>MKSSSARQKPKKKNGSESANSSRANTPTKHGSDEKKGKGKALKRKNREESPATATKGDAASPKRPRTEPPSAPSMPSSWSSSTEGITEESVRRYLLRKPMTTTELLQKFKSKKTGLSSEKLVNTIAQILKRLNPEKQTIKGKLYLSIKA</sequence>
<dbReference type="Pfam" id="PF05793">
    <property type="entry name" value="TFIIF_alpha"/>
    <property type="match status" value="1"/>
</dbReference>
<dbReference type="GO" id="GO:0006367">
    <property type="term" value="P:transcription initiation at RNA polymerase II promoter"/>
    <property type="evidence" value="ECO:0007669"/>
    <property type="project" value="InterPro"/>
</dbReference>
<dbReference type="AlphaFoldDB" id="A0A9J6HBI1"/>
<feature type="region of interest" description="Disordered" evidence="2">
    <location>
        <begin position="1"/>
        <end position="95"/>
    </location>
</feature>
<protein>
    <recommendedName>
        <fullName evidence="1">Transcription initiation factor IIF subunit alpha</fullName>
    </recommendedName>
</protein>
<dbReference type="OrthoDB" id="76676at2759"/>
<keyword evidence="1" id="KW-0238">DNA-binding</keyword>
<dbReference type="VEuPathDB" id="VectorBase:HLOH_057065"/>
<dbReference type="EMBL" id="JABSTR010002973">
    <property type="protein sequence ID" value="KAH9384716.1"/>
    <property type="molecule type" value="Genomic_DNA"/>
</dbReference>
<dbReference type="InterPro" id="IPR008851">
    <property type="entry name" value="TFIIF-alpha"/>
</dbReference>
<dbReference type="GO" id="GO:0016251">
    <property type="term" value="F:RNA polymerase II general transcription initiation factor activity"/>
    <property type="evidence" value="ECO:0007669"/>
    <property type="project" value="TreeGrafter"/>
</dbReference>
<organism evidence="3 4">
    <name type="scientific">Haemaphysalis longicornis</name>
    <name type="common">Bush tick</name>
    <dbReference type="NCBI Taxonomy" id="44386"/>
    <lineage>
        <taxon>Eukaryota</taxon>
        <taxon>Metazoa</taxon>
        <taxon>Ecdysozoa</taxon>
        <taxon>Arthropoda</taxon>
        <taxon>Chelicerata</taxon>
        <taxon>Arachnida</taxon>
        <taxon>Acari</taxon>
        <taxon>Parasitiformes</taxon>
        <taxon>Ixodida</taxon>
        <taxon>Ixodoidea</taxon>
        <taxon>Ixodidae</taxon>
        <taxon>Haemaphysalinae</taxon>
        <taxon>Haemaphysalis</taxon>
    </lineage>
</organism>
<reference evidence="3 4" key="1">
    <citation type="journal article" date="2020" name="Cell">
        <title>Large-Scale Comparative Analyses of Tick Genomes Elucidate Their Genetic Diversity and Vector Capacities.</title>
        <authorList>
            <consortium name="Tick Genome and Microbiome Consortium (TIGMIC)"/>
            <person name="Jia N."/>
            <person name="Wang J."/>
            <person name="Shi W."/>
            <person name="Du L."/>
            <person name="Sun Y."/>
            <person name="Zhan W."/>
            <person name="Jiang J.F."/>
            <person name="Wang Q."/>
            <person name="Zhang B."/>
            <person name="Ji P."/>
            <person name="Bell-Sakyi L."/>
            <person name="Cui X.M."/>
            <person name="Yuan T.T."/>
            <person name="Jiang B.G."/>
            <person name="Yang W.F."/>
            <person name="Lam T.T."/>
            <person name="Chang Q.C."/>
            <person name="Ding S.J."/>
            <person name="Wang X.J."/>
            <person name="Zhu J.G."/>
            <person name="Ruan X.D."/>
            <person name="Zhao L."/>
            <person name="Wei J.T."/>
            <person name="Ye R.Z."/>
            <person name="Que T.C."/>
            <person name="Du C.H."/>
            <person name="Zhou Y.H."/>
            <person name="Cheng J.X."/>
            <person name="Dai P.F."/>
            <person name="Guo W.B."/>
            <person name="Han X.H."/>
            <person name="Huang E.J."/>
            <person name="Li L.F."/>
            <person name="Wei W."/>
            <person name="Gao Y.C."/>
            <person name="Liu J.Z."/>
            <person name="Shao H.Z."/>
            <person name="Wang X."/>
            <person name="Wang C.C."/>
            <person name="Yang T.C."/>
            <person name="Huo Q.B."/>
            <person name="Li W."/>
            <person name="Chen H.Y."/>
            <person name="Chen S.E."/>
            <person name="Zhou L.G."/>
            <person name="Ni X.B."/>
            <person name="Tian J.H."/>
            <person name="Sheng Y."/>
            <person name="Liu T."/>
            <person name="Pan Y.S."/>
            <person name="Xia L.Y."/>
            <person name="Li J."/>
            <person name="Zhao F."/>
            <person name="Cao W.C."/>
        </authorList>
    </citation>
    <scope>NUCLEOTIDE SEQUENCE [LARGE SCALE GENOMIC DNA]</scope>
    <source>
        <strain evidence="3">HaeL-2018</strain>
    </source>
</reference>
<evidence type="ECO:0000313" key="4">
    <source>
        <dbReference type="Proteomes" id="UP000821853"/>
    </source>
</evidence>
<name>A0A9J6HBI1_HAELO</name>
<comment type="function">
    <text evidence="1">TFIIF is a general transcription initiation factor that binds to RNA polymerase II and helps to recruit it to the initiation complex in collaboration with TFIIB. It promotes transcription elongation.</text>
</comment>
<dbReference type="GO" id="GO:0005674">
    <property type="term" value="C:transcription factor TFIIF complex"/>
    <property type="evidence" value="ECO:0007669"/>
    <property type="project" value="TreeGrafter"/>
</dbReference>
<keyword evidence="4" id="KW-1185">Reference proteome</keyword>
<dbReference type="GO" id="GO:0003677">
    <property type="term" value="F:DNA binding"/>
    <property type="evidence" value="ECO:0007669"/>
    <property type="project" value="UniProtKB-KW"/>
</dbReference>
<keyword evidence="1" id="KW-0805">Transcription regulation</keyword>
<evidence type="ECO:0000256" key="2">
    <source>
        <dbReference type="SAM" id="MobiDB-lite"/>
    </source>
</evidence>
<comment type="subcellular location">
    <subcellularLocation>
        <location evidence="1">Nucleus</location>
    </subcellularLocation>
</comment>
<evidence type="ECO:0000313" key="3">
    <source>
        <dbReference type="EMBL" id="KAH9384716.1"/>
    </source>
</evidence>
<comment type="caution">
    <text evidence="3">The sequence shown here is derived from an EMBL/GenBank/DDBJ whole genome shotgun (WGS) entry which is preliminary data.</text>
</comment>
<accession>A0A9J6HBI1</accession>
<dbReference type="InterPro" id="IPR036390">
    <property type="entry name" value="WH_DNA-bd_sf"/>
</dbReference>
<gene>
    <name evidence="3" type="ORF">HPB48_026726</name>
</gene>
<dbReference type="InterPro" id="IPR036388">
    <property type="entry name" value="WH-like_DNA-bd_sf"/>
</dbReference>
<comment type="similarity">
    <text evidence="1">Belongs to the TFIIF alpha subunit family.</text>
</comment>
<proteinExistence type="inferred from homology"/>
<evidence type="ECO:0000256" key="1">
    <source>
        <dbReference type="RuleBase" id="RU366044"/>
    </source>
</evidence>
<dbReference type="PANTHER" id="PTHR13011:SF0">
    <property type="entry name" value="GENERAL TRANSCRIPTION FACTOR IIF SUBUNIT 1"/>
    <property type="match status" value="1"/>
</dbReference>
<keyword evidence="1" id="KW-0539">Nucleus</keyword>
<dbReference type="SUPFAM" id="SSF46785">
    <property type="entry name" value="Winged helix' DNA-binding domain"/>
    <property type="match status" value="1"/>
</dbReference>
<dbReference type="PANTHER" id="PTHR13011">
    <property type="entry name" value="TFIIF-ALPHA"/>
    <property type="match status" value="1"/>
</dbReference>
<keyword evidence="1" id="KW-0804">Transcription</keyword>
<dbReference type="GO" id="GO:0032968">
    <property type="term" value="P:positive regulation of transcription elongation by RNA polymerase II"/>
    <property type="evidence" value="ECO:0007669"/>
    <property type="project" value="InterPro"/>
</dbReference>
<dbReference type="Gene3D" id="1.10.10.10">
    <property type="entry name" value="Winged helix-like DNA-binding domain superfamily/Winged helix DNA-binding domain"/>
    <property type="match status" value="1"/>
</dbReference>